<name>A0A166HHQ7_9AGAM</name>
<evidence type="ECO:0000256" key="2">
    <source>
        <dbReference type="ARBA" id="ARBA00022840"/>
    </source>
</evidence>
<reference evidence="5 6" key="1">
    <citation type="journal article" date="2016" name="Mol. Biol. Evol.">
        <title>Comparative Genomics of Early-Diverging Mushroom-Forming Fungi Provides Insights into the Origins of Lignocellulose Decay Capabilities.</title>
        <authorList>
            <person name="Nagy L.G."/>
            <person name="Riley R."/>
            <person name="Tritt A."/>
            <person name="Adam C."/>
            <person name="Daum C."/>
            <person name="Floudas D."/>
            <person name="Sun H."/>
            <person name="Yadav J.S."/>
            <person name="Pangilinan J."/>
            <person name="Larsson K.H."/>
            <person name="Matsuura K."/>
            <person name="Barry K."/>
            <person name="Labutti K."/>
            <person name="Kuo R."/>
            <person name="Ohm R.A."/>
            <person name="Bhattacharya S.S."/>
            <person name="Shirouzu T."/>
            <person name="Yoshinaga Y."/>
            <person name="Martin F.M."/>
            <person name="Grigoriev I.V."/>
            <person name="Hibbett D.S."/>
        </authorList>
    </citation>
    <scope>NUCLEOTIDE SEQUENCE [LARGE SCALE GENOMIC DNA]</scope>
    <source>
        <strain evidence="5 6">HHB10207 ss-3</strain>
    </source>
</reference>
<keyword evidence="2" id="KW-0067">ATP-binding</keyword>
<dbReference type="PROSITE" id="PS00211">
    <property type="entry name" value="ABC_TRANSPORTER_1"/>
    <property type="match status" value="1"/>
</dbReference>
<dbReference type="InterPro" id="IPR003439">
    <property type="entry name" value="ABC_transporter-like_ATP-bd"/>
</dbReference>
<evidence type="ECO:0000256" key="3">
    <source>
        <dbReference type="SAM" id="MobiDB-lite"/>
    </source>
</evidence>
<dbReference type="PANTHER" id="PTHR24221:SF646">
    <property type="entry name" value="HAEMOLYSIN SECRETION ATP-BINDING PROTEIN"/>
    <property type="match status" value="1"/>
</dbReference>
<evidence type="ECO:0000313" key="6">
    <source>
        <dbReference type="Proteomes" id="UP000076798"/>
    </source>
</evidence>
<proteinExistence type="predicted"/>
<protein>
    <submittedName>
        <fullName evidence="5">p-loop containing nucleoside triphosphate hydrolase protein</fullName>
    </submittedName>
</protein>
<dbReference type="STRING" id="1314776.A0A166HHQ7"/>
<dbReference type="PANTHER" id="PTHR24221">
    <property type="entry name" value="ATP-BINDING CASSETTE SUB-FAMILY B"/>
    <property type="match status" value="1"/>
</dbReference>
<dbReference type="GO" id="GO:0034040">
    <property type="term" value="F:ATPase-coupled lipid transmembrane transporter activity"/>
    <property type="evidence" value="ECO:0007669"/>
    <property type="project" value="TreeGrafter"/>
</dbReference>
<dbReference type="GO" id="GO:0016887">
    <property type="term" value="F:ATP hydrolysis activity"/>
    <property type="evidence" value="ECO:0007669"/>
    <property type="project" value="InterPro"/>
</dbReference>
<evidence type="ECO:0000256" key="1">
    <source>
        <dbReference type="ARBA" id="ARBA00022741"/>
    </source>
</evidence>
<dbReference type="Pfam" id="PF00005">
    <property type="entry name" value="ABC_tran"/>
    <property type="match status" value="1"/>
</dbReference>
<dbReference type="PROSITE" id="PS50893">
    <property type="entry name" value="ABC_TRANSPORTER_2"/>
    <property type="match status" value="1"/>
</dbReference>
<dbReference type="InterPro" id="IPR039421">
    <property type="entry name" value="Type_1_exporter"/>
</dbReference>
<dbReference type="InterPro" id="IPR003593">
    <property type="entry name" value="AAA+_ATPase"/>
</dbReference>
<feature type="domain" description="ABC transporter" evidence="4">
    <location>
        <begin position="414"/>
        <end position="695"/>
    </location>
</feature>
<evidence type="ECO:0000259" key="4">
    <source>
        <dbReference type="PROSITE" id="PS50893"/>
    </source>
</evidence>
<sequence length="701" mass="79254">MKVDSFDPEDKKSVKHTRLGVWDLYEHIRPRYVNIPGTFNIQRYAALVEIYPYVVRMVKDVMKLPNCLPLFALYMFISMAHSLLPAVSLWYSGQLLNIVQRAVDSQNLDTKYVVKIAAGHLACRLGNSFLQVSRTTCRRHLDIHINTHFKAHIVHAHTRLDCPTFEDSAVQRQLEEHQGAFGFSSAAWEGLIGAITTLQSVLQVVTQFSVLVNLLRQQKDGILFALLTTIPIMIQYSGVNTSISQAYAAVCTDKNFVRMYGLRDLSTQPQHRKELVAGDLGPYIYKQFQSLQKLLGPYALSFRETRRLYISRKPGWLSSLFTLCGEIPKIVFAFRAVHSPEKLPVSLASLNVIQESVSSFTLMVYQIYREAESLSENLQSIKSLYKLDEIENRVKDGNTHFLENTLSLSDGIAIEFRNVSFKYPWADAYALRNVSFKIEKGRLCVIVGVNGSGKSTILKLLARLYDPTEGQIFLDGKDIQTLVLADLRRSIAVLFQDYTHFPLSIAENIGMGDPTHAFDEDQIRQAAQLGGATEVIEKLPEGFDTYLQRPREARDMFVNLPPEMDTLFGKKIQNSGVKSRRKADRSDDTGLSGGEMQRLALSRTFMRTLNPESHIGLLLFDEPSASLDPEAEHDLFDRLRKLRGSKTMVFSSHRFGNLTRHADLILYIKMSETIESGTHDELLAKGGGYAAMYNIQARAFM</sequence>
<dbReference type="InterPro" id="IPR017871">
    <property type="entry name" value="ABC_transporter-like_CS"/>
</dbReference>
<dbReference type="InterPro" id="IPR027417">
    <property type="entry name" value="P-loop_NTPase"/>
</dbReference>
<feature type="region of interest" description="Disordered" evidence="3">
    <location>
        <begin position="574"/>
        <end position="593"/>
    </location>
</feature>
<gene>
    <name evidence="5" type="ORF">SISSUDRAFT_1112393</name>
</gene>
<evidence type="ECO:0000313" key="5">
    <source>
        <dbReference type="EMBL" id="KZT42729.1"/>
    </source>
</evidence>
<dbReference type="SMART" id="SM00382">
    <property type="entry name" value="AAA"/>
    <property type="match status" value="1"/>
</dbReference>
<dbReference type="Gene3D" id="3.40.50.300">
    <property type="entry name" value="P-loop containing nucleotide triphosphate hydrolases"/>
    <property type="match status" value="1"/>
</dbReference>
<dbReference type="SUPFAM" id="SSF52540">
    <property type="entry name" value="P-loop containing nucleoside triphosphate hydrolases"/>
    <property type="match status" value="1"/>
</dbReference>
<dbReference type="EMBL" id="KV428011">
    <property type="protein sequence ID" value="KZT42729.1"/>
    <property type="molecule type" value="Genomic_DNA"/>
</dbReference>
<keyword evidence="5" id="KW-0378">Hydrolase</keyword>
<dbReference type="OrthoDB" id="6500128at2759"/>
<dbReference type="AlphaFoldDB" id="A0A166HHQ7"/>
<keyword evidence="6" id="KW-1185">Reference proteome</keyword>
<keyword evidence="1" id="KW-0547">Nucleotide-binding</keyword>
<dbReference type="Proteomes" id="UP000076798">
    <property type="component" value="Unassembled WGS sequence"/>
</dbReference>
<accession>A0A166HHQ7</accession>
<dbReference type="GO" id="GO:0005524">
    <property type="term" value="F:ATP binding"/>
    <property type="evidence" value="ECO:0007669"/>
    <property type="project" value="UniProtKB-KW"/>
</dbReference>
<organism evidence="5 6">
    <name type="scientific">Sistotremastrum suecicum HHB10207 ss-3</name>
    <dbReference type="NCBI Taxonomy" id="1314776"/>
    <lineage>
        <taxon>Eukaryota</taxon>
        <taxon>Fungi</taxon>
        <taxon>Dikarya</taxon>
        <taxon>Basidiomycota</taxon>
        <taxon>Agaricomycotina</taxon>
        <taxon>Agaricomycetes</taxon>
        <taxon>Sistotremastrales</taxon>
        <taxon>Sistotremastraceae</taxon>
        <taxon>Sistotremastrum</taxon>
    </lineage>
</organism>